<dbReference type="EMBL" id="KB456262">
    <property type="protein sequence ID" value="EMF14316.1"/>
    <property type="molecule type" value="Genomic_DNA"/>
</dbReference>
<dbReference type="AlphaFoldDB" id="M3C1Y3"/>
<evidence type="ECO:0000313" key="3">
    <source>
        <dbReference type="Proteomes" id="UP000016931"/>
    </source>
</evidence>
<sequence length="66" mass="7110">MCGVLSQLLSLESLSLELTTFEWITSGRLPYAWPPLSVSQPPTTLVSPIPAPVPEHMEKTTATSAT</sequence>
<feature type="region of interest" description="Disordered" evidence="1">
    <location>
        <begin position="47"/>
        <end position="66"/>
    </location>
</feature>
<reference evidence="2 3" key="1">
    <citation type="journal article" date="2012" name="PLoS Pathog.">
        <title>Diverse lifestyles and strategies of plant pathogenesis encoded in the genomes of eighteen Dothideomycetes fungi.</title>
        <authorList>
            <person name="Ohm R.A."/>
            <person name="Feau N."/>
            <person name="Henrissat B."/>
            <person name="Schoch C.L."/>
            <person name="Horwitz B.A."/>
            <person name="Barry K.W."/>
            <person name="Condon B.J."/>
            <person name="Copeland A.C."/>
            <person name="Dhillon B."/>
            <person name="Glaser F."/>
            <person name="Hesse C.N."/>
            <person name="Kosti I."/>
            <person name="LaButti K."/>
            <person name="Lindquist E.A."/>
            <person name="Lucas S."/>
            <person name="Salamov A.A."/>
            <person name="Bradshaw R.E."/>
            <person name="Ciuffetti L."/>
            <person name="Hamelin R.C."/>
            <person name="Kema G.H.J."/>
            <person name="Lawrence C."/>
            <person name="Scott J.A."/>
            <person name="Spatafora J.W."/>
            <person name="Turgeon B.G."/>
            <person name="de Wit P.J.G.M."/>
            <person name="Zhong S."/>
            <person name="Goodwin S.B."/>
            <person name="Grigoriev I.V."/>
        </authorList>
    </citation>
    <scope>NUCLEOTIDE SEQUENCE [LARGE SCALE GENOMIC DNA]</scope>
    <source>
        <strain evidence="2 3">SO2202</strain>
    </source>
</reference>
<proteinExistence type="predicted"/>
<evidence type="ECO:0000256" key="1">
    <source>
        <dbReference type="SAM" id="MobiDB-lite"/>
    </source>
</evidence>
<accession>M3C1Y3</accession>
<gene>
    <name evidence="2" type="ORF">SEPMUDRAFT_148067</name>
</gene>
<dbReference type="GeneID" id="27901814"/>
<dbReference type="HOGENOM" id="CLU_2832821_0_0_1"/>
<protein>
    <submittedName>
        <fullName evidence="2">Uncharacterized protein</fullName>
    </submittedName>
</protein>
<organism evidence="2 3">
    <name type="scientific">Sphaerulina musiva (strain SO2202)</name>
    <name type="common">Poplar stem canker fungus</name>
    <name type="synonym">Septoria musiva</name>
    <dbReference type="NCBI Taxonomy" id="692275"/>
    <lineage>
        <taxon>Eukaryota</taxon>
        <taxon>Fungi</taxon>
        <taxon>Dikarya</taxon>
        <taxon>Ascomycota</taxon>
        <taxon>Pezizomycotina</taxon>
        <taxon>Dothideomycetes</taxon>
        <taxon>Dothideomycetidae</taxon>
        <taxon>Mycosphaerellales</taxon>
        <taxon>Mycosphaerellaceae</taxon>
        <taxon>Sphaerulina</taxon>
    </lineage>
</organism>
<evidence type="ECO:0000313" key="2">
    <source>
        <dbReference type="EMBL" id="EMF14316.1"/>
    </source>
</evidence>
<keyword evidence="3" id="KW-1185">Reference proteome</keyword>
<name>M3C1Y3_SPHMS</name>
<dbReference type="RefSeq" id="XP_016762437.1">
    <property type="nucleotide sequence ID" value="XM_016904677.1"/>
</dbReference>
<dbReference type="Proteomes" id="UP000016931">
    <property type="component" value="Unassembled WGS sequence"/>
</dbReference>